<evidence type="ECO:0000313" key="3">
    <source>
        <dbReference type="Proteomes" id="UP000009170"/>
    </source>
</evidence>
<dbReference type="PANTHER" id="PTHR47384:SF2">
    <property type="entry name" value="E3 UBIQUITIN-PROTEIN LIGASE CCNB1IP1 HOMOLOG"/>
    <property type="match status" value="1"/>
</dbReference>
<accession>A0A090M4M8</accession>
<dbReference type="InterPro" id="IPR013083">
    <property type="entry name" value="Znf_RING/FYVE/PHD"/>
</dbReference>
<evidence type="ECO:0000313" key="2">
    <source>
        <dbReference type="EMBL" id="CEF97074.1"/>
    </source>
</evidence>
<dbReference type="Proteomes" id="UP000009170">
    <property type="component" value="Unassembled WGS sequence"/>
</dbReference>
<dbReference type="RefSeq" id="XP_022838471.1">
    <property type="nucleotide sequence ID" value="XM_022984738.1"/>
</dbReference>
<name>A0A090M4M8_OSTTA</name>
<gene>
    <name evidence="2" type="ORF">OT_ostta03g01900</name>
</gene>
<reference evidence="3" key="1">
    <citation type="journal article" date="2006" name="Proc. Natl. Acad. Sci. U.S.A.">
        <title>Genome analysis of the smallest free-living eukaryote Ostreococcus tauri unveils many unique features.</title>
        <authorList>
            <person name="Derelle E."/>
            <person name="Ferraz C."/>
            <person name="Rombauts S."/>
            <person name="Rouze P."/>
            <person name="Worden A.Z."/>
            <person name="Robbens S."/>
            <person name="Partensky F."/>
            <person name="Degroeve S."/>
            <person name="Echeynie S."/>
            <person name="Cooke R."/>
            <person name="Saeys Y."/>
            <person name="Wuyts J."/>
            <person name="Jabbari K."/>
            <person name="Bowler C."/>
            <person name="Panaud O."/>
            <person name="Piegu B."/>
            <person name="Ball S.G."/>
            <person name="Ral J.-P."/>
            <person name="Bouget F.-Y."/>
            <person name="Piganeau G."/>
            <person name="De Baets B."/>
            <person name="Picard A."/>
            <person name="Delseny M."/>
            <person name="Demaille J."/>
            <person name="Van de Peer Y."/>
            <person name="Moreau H."/>
        </authorList>
    </citation>
    <scope>NUCLEOTIDE SEQUENCE [LARGE SCALE GENOMIC DNA]</scope>
    <source>
        <strain evidence="3">OTTH 0595 / CCAP 157/2 / RCC745</strain>
    </source>
</reference>
<dbReference type="KEGG" id="ota:OT_ostta03g01900"/>
<feature type="compositionally biased region" description="Polar residues" evidence="1">
    <location>
        <begin position="233"/>
        <end position="249"/>
    </location>
</feature>
<dbReference type="STRING" id="70448.A0A090M4M8"/>
<dbReference type="OrthoDB" id="441210at2759"/>
<protein>
    <submittedName>
        <fullName evidence="2">Zinc finger, RING/FYVE/PHD-type</fullName>
    </submittedName>
</protein>
<reference evidence="2 3" key="2">
    <citation type="journal article" date="2014" name="BMC Genomics">
        <title>An improved genome of the model marine alga Ostreococcus tauri unfolds by assessing Illumina de novo assemblies.</title>
        <authorList>
            <person name="Blanc-Mathieu R."/>
            <person name="Verhelst B."/>
            <person name="Derelle E."/>
            <person name="Rombauts S."/>
            <person name="Bouget F.Y."/>
            <person name="Carre I."/>
            <person name="Chateau A."/>
            <person name="Eyre-Walker A."/>
            <person name="Grimsley N."/>
            <person name="Moreau H."/>
            <person name="Piegu B."/>
            <person name="Rivals E."/>
            <person name="Schackwitz W."/>
            <person name="Van de Peer Y."/>
            <person name="Piganeau G."/>
        </authorList>
    </citation>
    <scope>NUCLEOTIDE SEQUENCE [LARGE SCALE GENOMIC DNA]</scope>
    <source>
        <strain evidence="3">OTTH 0595 / CCAP 157/2 / RCC745</strain>
    </source>
</reference>
<feature type="compositionally biased region" description="Basic and acidic residues" evidence="1">
    <location>
        <begin position="219"/>
        <end position="228"/>
    </location>
</feature>
<feature type="region of interest" description="Disordered" evidence="1">
    <location>
        <begin position="148"/>
        <end position="194"/>
    </location>
</feature>
<dbReference type="EMBL" id="CAID01000003">
    <property type="protein sequence ID" value="CEF97074.1"/>
    <property type="molecule type" value="Genomic_DNA"/>
</dbReference>
<dbReference type="AlphaFoldDB" id="A0A090M4M8"/>
<keyword evidence="3" id="KW-1185">Reference proteome</keyword>
<comment type="caution">
    <text evidence="2">The sequence shown here is derived from an EMBL/GenBank/DDBJ whole genome shotgun (WGS) entry which is preliminary data.</text>
</comment>
<dbReference type="GeneID" id="9833832"/>
<organism evidence="2 3">
    <name type="scientific">Ostreococcus tauri</name>
    <name type="common">Marine green alga</name>
    <dbReference type="NCBI Taxonomy" id="70448"/>
    <lineage>
        <taxon>Eukaryota</taxon>
        <taxon>Viridiplantae</taxon>
        <taxon>Chlorophyta</taxon>
        <taxon>Mamiellophyceae</taxon>
        <taxon>Mamiellales</taxon>
        <taxon>Bathycoccaceae</taxon>
        <taxon>Ostreococcus</taxon>
    </lineage>
</organism>
<sequence>MLACNACWCSLDSGSAYISQCDHVYCEKDIHMALEQRQCLVCATKMEERDIRVSEVQPDLSELQRKLAGYSPNDMLTAVAHGIKFWDDQLELRYRTEVEKSFTSAQRNAEMYKRKLQDVHGAYKKAKAKQDELWNQLKERENEIQELQSRYEEKSRQKQHLEGGSTGHRPSLGGVRTVNFQGHTAPMMPQSGGRIDTRLRAEPENWMKQQNPLLGKSRQSSDLRHEGVPNRAPSITRSFDSGLTPPTASRESRERAFRPLSPYTRQASDLPQHPGRDPGLFSKRRVF</sequence>
<dbReference type="InterPro" id="IPR055328">
    <property type="entry name" value="HEI10-like"/>
</dbReference>
<feature type="compositionally biased region" description="Polar residues" evidence="1">
    <location>
        <begin position="208"/>
        <end position="218"/>
    </location>
</feature>
<feature type="compositionally biased region" description="Basic and acidic residues" evidence="1">
    <location>
        <begin position="148"/>
        <end position="161"/>
    </location>
</feature>
<feature type="region of interest" description="Disordered" evidence="1">
    <location>
        <begin position="208"/>
        <end position="287"/>
    </location>
</feature>
<dbReference type="PANTHER" id="PTHR47384">
    <property type="entry name" value="E3 UBIQUITIN-PROTEIN LIGASE CCNB1IP1 HOMOLOG"/>
    <property type="match status" value="1"/>
</dbReference>
<dbReference type="Gene3D" id="3.30.40.10">
    <property type="entry name" value="Zinc/RING finger domain, C3HC4 (zinc finger)"/>
    <property type="match status" value="1"/>
</dbReference>
<dbReference type="InParanoid" id="A0A090M4M8"/>
<dbReference type="FunCoup" id="A0A090M4M8">
    <property type="interactions" value="268"/>
</dbReference>
<proteinExistence type="predicted"/>
<evidence type="ECO:0000256" key="1">
    <source>
        <dbReference type="SAM" id="MobiDB-lite"/>
    </source>
</evidence>